<reference evidence="1" key="1">
    <citation type="submission" date="2022-10" db="EMBL/GenBank/DDBJ databases">
        <title>Genome Sequence of Xylaria curta.</title>
        <authorList>
            <person name="Buettner E."/>
        </authorList>
    </citation>
    <scope>NUCLEOTIDE SEQUENCE</scope>
    <source>
        <strain evidence="1">Babe10</strain>
    </source>
</reference>
<dbReference type="Proteomes" id="UP001143856">
    <property type="component" value="Unassembled WGS sequence"/>
</dbReference>
<sequence length="320" mass="35029">MKVEVARFIGGYPKCQLALSTLGQLGMMLEQFKSLAGRVMWLRGSVEAIEEGHDSISLCTSSHQAACLALSWGQFNPGADQNYRLRFVGPFGDITLRKAWVPSGLPMCGANHRLHKHHVTLLGCRDPFYQVAISSIVQVKLPRLLGFGELLRRQHSSTARKAPVRTMTDSARWKATVYVGGLASLATTSNIHDAFIPFGEIADISLPKNDAANVTEPHRGFAYVEYEDAEDAKEAIDNMDQSEFFGRILRVSAAKPPKSAEEGLGSKTAVWEQEGWLAKHAVSEEDRLATPGADKTTQDDRPDDPMQGLEGLDVAGPKPE</sequence>
<gene>
    <name evidence="1" type="ORF">NUW58_g8379</name>
</gene>
<dbReference type="EMBL" id="JAPDGR010002531">
    <property type="protein sequence ID" value="KAJ2975352.1"/>
    <property type="molecule type" value="Genomic_DNA"/>
</dbReference>
<organism evidence="1 2">
    <name type="scientific">Xylaria curta</name>
    <dbReference type="NCBI Taxonomy" id="42375"/>
    <lineage>
        <taxon>Eukaryota</taxon>
        <taxon>Fungi</taxon>
        <taxon>Dikarya</taxon>
        <taxon>Ascomycota</taxon>
        <taxon>Pezizomycotina</taxon>
        <taxon>Sordariomycetes</taxon>
        <taxon>Xylariomycetidae</taxon>
        <taxon>Xylariales</taxon>
        <taxon>Xylariaceae</taxon>
        <taxon>Xylaria</taxon>
    </lineage>
</organism>
<accession>A0ACC1N7T7</accession>
<evidence type="ECO:0000313" key="1">
    <source>
        <dbReference type="EMBL" id="KAJ2975352.1"/>
    </source>
</evidence>
<proteinExistence type="predicted"/>
<name>A0ACC1N7T7_9PEZI</name>
<protein>
    <submittedName>
        <fullName evidence="1">Uncharacterized protein</fullName>
    </submittedName>
</protein>
<evidence type="ECO:0000313" key="2">
    <source>
        <dbReference type="Proteomes" id="UP001143856"/>
    </source>
</evidence>
<keyword evidence="2" id="KW-1185">Reference proteome</keyword>
<comment type="caution">
    <text evidence="1">The sequence shown here is derived from an EMBL/GenBank/DDBJ whole genome shotgun (WGS) entry which is preliminary data.</text>
</comment>